<dbReference type="GO" id="GO:0022857">
    <property type="term" value="F:transmembrane transporter activity"/>
    <property type="evidence" value="ECO:0007669"/>
    <property type="project" value="InterPro"/>
</dbReference>
<evidence type="ECO:0000259" key="8">
    <source>
        <dbReference type="PROSITE" id="PS50850"/>
    </source>
</evidence>
<dbReference type="PANTHER" id="PTHR43791">
    <property type="entry name" value="PERMEASE-RELATED"/>
    <property type="match status" value="1"/>
</dbReference>
<evidence type="ECO:0000313" key="10">
    <source>
        <dbReference type="Proteomes" id="UP000019478"/>
    </source>
</evidence>
<feature type="domain" description="Major facilitator superfamily (MFS) profile" evidence="8">
    <location>
        <begin position="61"/>
        <end position="476"/>
    </location>
</feature>
<dbReference type="SUPFAM" id="SSF103473">
    <property type="entry name" value="MFS general substrate transporter"/>
    <property type="match status" value="1"/>
</dbReference>
<feature type="transmembrane region" description="Helical" evidence="7">
    <location>
        <begin position="190"/>
        <end position="209"/>
    </location>
</feature>
<dbReference type="EMBL" id="AMGY01000001">
    <property type="protein sequence ID" value="EXJ91889.1"/>
    <property type="molecule type" value="Genomic_DNA"/>
</dbReference>
<keyword evidence="2" id="KW-0813">Transport</keyword>
<keyword evidence="4 7" id="KW-1133">Transmembrane helix</keyword>
<dbReference type="OrthoDB" id="3639251at2759"/>
<dbReference type="InterPro" id="IPR036259">
    <property type="entry name" value="MFS_trans_sf"/>
</dbReference>
<feature type="transmembrane region" description="Helical" evidence="7">
    <location>
        <begin position="333"/>
        <end position="350"/>
    </location>
</feature>
<feature type="transmembrane region" description="Helical" evidence="7">
    <location>
        <begin position="449"/>
        <end position="471"/>
    </location>
</feature>
<feature type="transmembrane region" description="Helical" evidence="7">
    <location>
        <begin position="292"/>
        <end position="313"/>
    </location>
</feature>
<dbReference type="PROSITE" id="PS50850">
    <property type="entry name" value="MFS"/>
    <property type="match status" value="1"/>
</dbReference>
<gene>
    <name evidence="9" type="ORF">A1O3_00439</name>
</gene>
<dbReference type="PANTHER" id="PTHR43791:SF3">
    <property type="entry name" value="MAJOR FACILITATOR SUPERFAMILY (MFS) PROFILE DOMAIN-CONTAINING PROTEIN"/>
    <property type="match status" value="1"/>
</dbReference>
<evidence type="ECO:0000256" key="2">
    <source>
        <dbReference type="ARBA" id="ARBA00022448"/>
    </source>
</evidence>
<evidence type="ECO:0000256" key="1">
    <source>
        <dbReference type="ARBA" id="ARBA00004141"/>
    </source>
</evidence>
<evidence type="ECO:0000313" key="9">
    <source>
        <dbReference type="EMBL" id="EXJ91889.1"/>
    </source>
</evidence>
<keyword evidence="3 7" id="KW-0812">Transmembrane</keyword>
<evidence type="ECO:0000256" key="3">
    <source>
        <dbReference type="ARBA" id="ARBA00022692"/>
    </source>
</evidence>
<comment type="subcellular location">
    <subcellularLocation>
        <location evidence="1">Membrane</location>
        <topology evidence="1">Multi-pass membrane protein</topology>
    </subcellularLocation>
</comment>
<dbReference type="eggNOG" id="KOG2533">
    <property type="taxonomic scope" value="Eukaryota"/>
</dbReference>
<feature type="transmembrane region" description="Helical" evidence="7">
    <location>
        <begin position="125"/>
        <end position="146"/>
    </location>
</feature>
<feature type="transmembrane region" description="Helical" evidence="7">
    <location>
        <begin position="221"/>
        <end position="243"/>
    </location>
</feature>
<comment type="caution">
    <text evidence="9">The sequence shown here is derived from an EMBL/GenBank/DDBJ whole genome shotgun (WGS) entry which is preliminary data.</text>
</comment>
<protein>
    <recommendedName>
        <fullName evidence="8">Major facilitator superfamily (MFS) profile domain-containing protein</fullName>
    </recommendedName>
</protein>
<dbReference type="FunFam" id="1.20.1250.20:FF:000018">
    <property type="entry name" value="MFS transporter permease"/>
    <property type="match status" value="1"/>
</dbReference>
<sequence length="494" mass="54276">MAETDSDYLKEQALGVHEETVTVTHEGEHRDRVADGDGDVYQSGLGPEREKKIIRRIDVRLLPILGLMYSISLADRTNMGLAMVAGMSEDLGLAEGSRYTILVMIFFVAYIVFEIPSNLVLPKAGAANWLAFLGASFGAVLIGMGFVKNWGMMALCRALLGITEAGFLPGCTYLITCWYRRYEVGKRLSLFWILSCLTSGFASIFAYVLSLLHGRAGLNGWSWIFIIEGIITMAVCVGGWFIIIDFPTKADRFLTAEEKRFVIERINADRGDAEEDPINVAVILHHLKDWKLYFWAFNLMASTLPGYAYSYFLPIILRDGMGFSATDSQLLSAPPYVLAAIVAFTSGWLGDKYRIRGPIIAVHQLLTAAGMLITAFAKPNGARYFGAFLGIGFLQYCVPGVLTYQANNITRRSKRSVATATCMMGGGLGGIIAGVAFKSSESPKYTTGVFTTLGISLTSVAMITIMDLYFLKVNRAAKAGKRLNEGLANWYYTC</sequence>
<feature type="region of interest" description="Disordered" evidence="6">
    <location>
        <begin position="24"/>
        <end position="44"/>
    </location>
</feature>
<dbReference type="GO" id="GO:0016020">
    <property type="term" value="C:membrane"/>
    <property type="evidence" value="ECO:0007669"/>
    <property type="project" value="UniProtKB-SubCell"/>
</dbReference>
<feature type="transmembrane region" description="Helical" evidence="7">
    <location>
        <begin position="96"/>
        <end position="113"/>
    </location>
</feature>
<feature type="transmembrane region" description="Helical" evidence="7">
    <location>
        <begin position="158"/>
        <end position="178"/>
    </location>
</feature>
<evidence type="ECO:0000256" key="5">
    <source>
        <dbReference type="ARBA" id="ARBA00023136"/>
    </source>
</evidence>
<dbReference type="InterPro" id="IPR011701">
    <property type="entry name" value="MFS"/>
</dbReference>
<dbReference type="RefSeq" id="XP_007728779.1">
    <property type="nucleotide sequence ID" value="XM_007730589.1"/>
</dbReference>
<feature type="transmembrane region" description="Helical" evidence="7">
    <location>
        <begin position="59"/>
        <end position="76"/>
    </location>
</feature>
<evidence type="ECO:0000256" key="4">
    <source>
        <dbReference type="ARBA" id="ARBA00022989"/>
    </source>
</evidence>
<accession>W9ZBL6</accession>
<reference evidence="9 10" key="1">
    <citation type="submission" date="2013-03" db="EMBL/GenBank/DDBJ databases">
        <title>The Genome Sequence of Capronia epimyces CBS 606.96.</title>
        <authorList>
            <consortium name="The Broad Institute Genomics Platform"/>
            <person name="Cuomo C."/>
            <person name="de Hoog S."/>
            <person name="Gorbushina A."/>
            <person name="Walker B."/>
            <person name="Young S.K."/>
            <person name="Zeng Q."/>
            <person name="Gargeya S."/>
            <person name="Fitzgerald M."/>
            <person name="Haas B."/>
            <person name="Abouelleil A."/>
            <person name="Allen A.W."/>
            <person name="Alvarado L."/>
            <person name="Arachchi H.M."/>
            <person name="Berlin A.M."/>
            <person name="Chapman S.B."/>
            <person name="Gainer-Dewar J."/>
            <person name="Goldberg J."/>
            <person name="Griggs A."/>
            <person name="Gujja S."/>
            <person name="Hansen M."/>
            <person name="Howarth C."/>
            <person name="Imamovic A."/>
            <person name="Ireland A."/>
            <person name="Larimer J."/>
            <person name="McCowan C."/>
            <person name="Murphy C."/>
            <person name="Pearson M."/>
            <person name="Poon T.W."/>
            <person name="Priest M."/>
            <person name="Roberts A."/>
            <person name="Saif S."/>
            <person name="Shea T."/>
            <person name="Sisk P."/>
            <person name="Sykes S."/>
            <person name="Wortman J."/>
            <person name="Nusbaum C."/>
            <person name="Birren B."/>
        </authorList>
    </citation>
    <scope>NUCLEOTIDE SEQUENCE [LARGE SCALE GENOMIC DNA]</scope>
    <source>
        <strain evidence="9 10">CBS 606.96</strain>
    </source>
</reference>
<feature type="transmembrane region" description="Helical" evidence="7">
    <location>
        <begin position="416"/>
        <end position="437"/>
    </location>
</feature>
<dbReference type="Gene3D" id="1.20.1250.20">
    <property type="entry name" value="MFS general substrate transporter like domains"/>
    <property type="match status" value="2"/>
</dbReference>
<organism evidence="9 10">
    <name type="scientific">Capronia epimyces CBS 606.96</name>
    <dbReference type="NCBI Taxonomy" id="1182542"/>
    <lineage>
        <taxon>Eukaryota</taxon>
        <taxon>Fungi</taxon>
        <taxon>Dikarya</taxon>
        <taxon>Ascomycota</taxon>
        <taxon>Pezizomycotina</taxon>
        <taxon>Eurotiomycetes</taxon>
        <taxon>Chaetothyriomycetidae</taxon>
        <taxon>Chaetothyriales</taxon>
        <taxon>Herpotrichiellaceae</taxon>
        <taxon>Capronia</taxon>
    </lineage>
</organism>
<keyword evidence="5 7" id="KW-0472">Membrane</keyword>
<keyword evidence="10" id="KW-1185">Reference proteome</keyword>
<dbReference type="AlphaFoldDB" id="W9ZBL6"/>
<dbReference type="GeneID" id="19164579"/>
<dbReference type="HOGENOM" id="CLU_001265_0_1_1"/>
<dbReference type="FunFam" id="1.20.1250.20:FF:000013">
    <property type="entry name" value="MFS general substrate transporter"/>
    <property type="match status" value="1"/>
</dbReference>
<proteinExistence type="predicted"/>
<name>W9ZBL6_9EURO</name>
<feature type="transmembrane region" description="Helical" evidence="7">
    <location>
        <begin position="357"/>
        <end position="377"/>
    </location>
</feature>
<feature type="compositionally biased region" description="Basic and acidic residues" evidence="6">
    <location>
        <begin position="24"/>
        <end position="35"/>
    </location>
</feature>
<dbReference type="Proteomes" id="UP000019478">
    <property type="component" value="Unassembled WGS sequence"/>
</dbReference>
<feature type="transmembrane region" description="Helical" evidence="7">
    <location>
        <begin position="383"/>
        <end position="404"/>
    </location>
</feature>
<dbReference type="InterPro" id="IPR020846">
    <property type="entry name" value="MFS_dom"/>
</dbReference>
<evidence type="ECO:0000256" key="6">
    <source>
        <dbReference type="SAM" id="MobiDB-lite"/>
    </source>
</evidence>
<evidence type="ECO:0000256" key="7">
    <source>
        <dbReference type="SAM" id="Phobius"/>
    </source>
</evidence>
<dbReference type="Pfam" id="PF07690">
    <property type="entry name" value="MFS_1"/>
    <property type="match status" value="1"/>
</dbReference>